<keyword evidence="2" id="KW-1185">Reference proteome</keyword>
<reference evidence="1 2" key="1">
    <citation type="submission" date="2024-01" db="EMBL/GenBank/DDBJ databases">
        <title>Genome assemblies of Stephania.</title>
        <authorList>
            <person name="Yang L."/>
        </authorList>
    </citation>
    <scope>NUCLEOTIDE SEQUENCE [LARGE SCALE GENOMIC DNA]</scope>
    <source>
        <strain evidence="1">JXDWG</strain>
        <tissue evidence="1">Leaf</tissue>
    </source>
</reference>
<proteinExistence type="predicted"/>
<name>A0AAP0P7A7_9MAGN</name>
<comment type="caution">
    <text evidence="1">The sequence shown here is derived from an EMBL/GenBank/DDBJ whole genome shotgun (WGS) entry which is preliminary data.</text>
</comment>
<dbReference type="Proteomes" id="UP001419268">
    <property type="component" value="Unassembled WGS sequence"/>
</dbReference>
<evidence type="ECO:0000313" key="2">
    <source>
        <dbReference type="Proteomes" id="UP001419268"/>
    </source>
</evidence>
<evidence type="ECO:0000313" key="1">
    <source>
        <dbReference type="EMBL" id="KAK9133777.1"/>
    </source>
</evidence>
<protein>
    <submittedName>
        <fullName evidence="1">Uncharacterized protein</fullName>
    </submittedName>
</protein>
<dbReference type="EMBL" id="JBBNAG010000005">
    <property type="protein sequence ID" value="KAK9133777.1"/>
    <property type="molecule type" value="Genomic_DNA"/>
</dbReference>
<sequence>MYGIGREFNRYARIDEVNTSGIAEACKRIWKLEESETGVWCRETGHMHAQGNSTVGNLAETAVFLQFVVEGVLREGFGVEMLERQNSSLETLK</sequence>
<organism evidence="1 2">
    <name type="scientific">Stephania cephalantha</name>
    <dbReference type="NCBI Taxonomy" id="152367"/>
    <lineage>
        <taxon>Eukaryota</taxon>
        <taxon>Viridiplantae</taxon>
        <taxon>Streptophyta</taxon>
        <taxon>Embryophyta</taxon>
        <taxon>Tracheophyta</taxon>
        <taxon>Spermatophyta</taxon>
        <taxon>Magnoliopsida</taxon>
        <taxon>Ranunculales</taxon>
        <taxon>Menispermaceae</taxon>
        <taxon>Menispermoideae</taxon>
        <taxon>Cissampelideae</taxon>
        <taxon>Stephania</taxon>
    </lineage>
</organism>
<accession>A0AAP0P7A7</accession>
<gene>
    <name evidence="1" type="ORF">Scep_013305</name>
</gene>
<dbReference type="AlphaFoldDB" id="A0AAP0P7A7"/>